<feature type="compositionally biased region" description="Gly residues" evidence="8">
    <location>
        <begin position="502"/>
        <end position="530"/>
    </location>
</feature>
<keyword evidence="2" id="KW-1003">Cell membrane</keyword>
<evidence type="ECO:0000256" key="8">
    <source>
        <dbReference type="SAM" id="MobiDB-lite"/>
    </source>
</evidence>
<feature type="transmembrane region" description="Helical" evidence="9">
    <location>
        <begin position="215"/>
        <end position="231"/>
    </location>
</feature>
<dbReference type="GO" id="GO:0009103">
    <property type="term" value="P:lipopolysaccharide biosynthetic process"/>
    <property type="evidence" value="ECO:0007669"/>
    <property type="project" value="UniProtKB-ARBA"/>
</dbReference>
<evidence type="ECO:0000313" key="13">
    <source>
        <dbReference type="Proteomes" id="UP000295447"/>
    </source>
</evidence>
<feature type="transmembrane region" description="Helical" evidence="9">
    <location>
        <begin position="193"/>
        <end position="209"/>
    </location>
</feature>
<evidence type="ECO:0000256" key="1">
    <source>
        <dbReference type="ARBA" id="ARBA00004651"/>
    </source>
</evidence>
<dbReference type="InterPro" id="IPR056785">
    <property type="entry name" value="YkcA/B-like_C"/>
</dbReference>
<keyword evidence="4 12" id="KW-0808">Transferase</keyword>
<feature type="compositionally biased region" description="Low complexity" evidence="8">
    <location>
        <begin position="531"/>
        <end position="582"/>
    </location>
</feature>
<feature type="transmembrane region" description="Helical" evidence="9">
    <location>
        <begin position="121"/>
        <end position="139"/>
    </location>
</feature>
<keyword evidence="7 9" id="KW-0472">Membrane</keyword>
<evidence type="ECO:0000256" key="7">
    <source>
        <dbReference type="ARBA" id="ARBA00023136"/>
    </source>
</evidence>
<evidence type="ECO:0000256" key="5">
    <source>
        <dbReference type="ARBA" id="ARBA00022692"/>
    </source>
</evidence>
<dbReference type="AlphaFoldDB" id="A0A4R7ZDS5"/>
<sequence length="705" mass="70078">MTTLLDRPGNTLAPPAEPPAHPPGRVRRLMRGPASQAGYVRPAALAMLVGTAFLYLWNLTASGYGNSFYAAAELAGTQSWKAWLFGSLDAGNAITVDKPPAALWVATAFARVFGFNSFTVLAPQALMGIAAVGLLYLTVKRLAGPVAGLVAGSALALTPVAVLMFRFNNPDALLVLLMVAAAYFVVRSLEKASARWLALAGVAIGFAFLTKMGQALLVVPAFGLVYLIAAPTSLRRRLLHLLGALGAMIVSAGWYVALVELWPASSRPYIGGSTNNSLLELALGYNGLGRLLGGSGNGGGGGGGGGGNTGFGGSTGITRMFGDSFGTEISWLLPAALIALVGGVWVTRRAPRTDLIRAGLVLWGGWLLVTAGVFSFMSGTIHPYYAVALAPAIAGLVALGVVIGRRARWLLAAMVLATGVWDYVLLTRTPEFLPWAKYVVLAAGVLGAVLLMVGRRARRALPAVVLAVVVSLGLGSTAYAASTASQAHNGSIPTSGPSSSAMGGGMGGGTGGGTGGGGTGGGPGGGGRGGTPPSQSGTSGTSGTGSTSTSGTTGTSGTGSSSTSGTSGTSGTSSSSASAEAGAQGGGGMGGDASASSELTALLEKTTTTWAAATSGSQSAASLELATGKSVIAIGGFSGTDDAPTLAKFKQWVAEGKITYYISGGQGGGGAGGGNSSAASEIQAWVTANYTATTVGSSTVYKLTT</sequence>
<accession>A0A4R7ZDS5</accession>
<evidence type="ECO:0000256" key="3">
    <source>
        <dbReference type="ARBA" id="ARBA00022676"/>
    </source>
</evidence>
<dbReference type="GO" id="GO:0005886">
    <property type="term" value="C:plasma membrane"/>
    <property type="evidence" value="ECO:0007669"/>
    <property type="project" value="UniProtKB-SubCell"/>
</dbReference>
<reference evidence="12 13" key="1">
    <citation type="submission" date="2019-03" db="EMBL/GenBank/DDBJ databases">
        <title>Genomic Encyclopedia of Type Strains, Phase III (KMG-III): the genomes of soil and plant-associated and newly described type strains.</title>
        <authorList>
            <person name="Whitman W."/>
        </authorList>
    </citation>
    <scope>NUCLEOTIDE SEQUENCE [LARGE SCALE GENOMIC DNA]</scope>
    <source>
        <strain evidence="12 13">VKM Ac-2570</strain>
    </source>
</reference>
<dbReference type="EMBL" id="SODF01000003">
    <property type="protein sequence ID" value="TDW15382.1"/>
    <property type="molecule type" value="Genomic_DNA"/>
</dbReference>
<dbReference type="Pfam" id="PF13231">
    <property type="entry name" value="PMT_2"/>
    <property type="match status" value="1"/>
</dbReference>
<dbReference type="InterPro" id="IPR050297">
    <property type="entry name" value="LipidA_mod_glycosyltrf_83"/>
</dbReference>
<evidence type="ECO:0000313" key="12">
    <source>
        <dbReference type="EMBL" id="TDW15382.1"/>
    </source>
</evidence>
<evidence type="ECO:0000256" key="2">
    <source>
        <dbReference type="ARBA" id="ARBA00022475"/>
    </source>
</evidence>
<evidence type="ECO:0000259" key="10">
    <source>
        <dbReference type="Pfam" id="PF13231"/>
    </source>
</evidence>
<dbReference type="GO" id="GO:0010041">
    <property type="term" value="P:response to iron(III) ion"/>
    <property type="evidence" value="ECO:0007669"/>
    <property type="project" value="TreeGrafter"/>
</dbReference>
<feature type="transmembrane region" description="Helical" evidence="9">
    <location>
        <begin position="146"/>
        <end position="165"/>
    </location>
</feature>
<proteinExistence type="predicted"/>
<feature type="transmembrane region" description="Helical" evidence="9">
    <location>
        <begin position="383"/>
        <end position="402"/>
    </location>
</feature>
<dbReference type="Pfam" id="PF24878">
    <property type="entry name" value="YkcB_C"/>
    <property type="match status" value="1"/>
</dbReference>
<feature type="region of interest" description="Disordered" evidence="8">
    <location>
        <begin position="1"/>
        <end position="28"/>
    </location>
</feature>
<feature type="transmembrane region" description="Helical" evidence="9">
    <location>
        <begin position="460"/>
        <end position="481"/>
    </location>
</feature>
<organism evidence="12 13">
    <name type="scientific">Kribbella kalugense</name>
    <dbReference type="NCBI Taxonomy" id="2512221"/>
    <lineage>
        <taxon>Bacteria</taxon>
        <taxon>Bacillati</taxon>
        <taxon>Actinomycetota</taxon>
        <taxon>Actinomycetes</taxon>
        <taxon>Propionibacteriales</taxon>
        <taxon>Kribbellaceae</taxon>
        <taxon>Kribbella</taxon>
    </lineage>
</organism>
<evidence type="ECO:0000256" key="4">
    <source>
        <dbReference type="ARBA" id="ARBA00022679"/>
    </source>
</evidence>
<dbReference type="PANTHER" id="PTHR33908:SF3">
    <property type="entry name" value="UNDECAPRENYL PHOSPHATE-ALPHA-4-AMINO-4-DEOXY-L-ARABINOSE ARABINOSYL TRANSFERASE"/>
    <property type="match status" value="1"/>
</dbReference>
<name>A0A4R7ZDS5_9ACTN</name>
<feature type="region of interest" description="Disordered" evidence="8">
    <location>
        <begin position="485"/>
        <end position="595"/>
    </location>
</feature>
<feature type="transmembrane region" description="Helical" evidence="9">
    <location>
        <begin position="409"/>
        <end position="426"/>
    </location>
</feature>
<dbReference type="InterPro" id="IPR038731">
    <property type="entry name" value="RgtA/B/C-like"/>
</dbReference>
<keyword evidence="3" id="KW-0328">Glycosyltransferase</keyword>
<feature type="transmembrane region" description="Helical" evidence="9">
    <location>
        <begin position="358"/>
        <end position="377"/>
    </location>
</feature>
<evidence type="ECO:0000259" key="11">
    <source>
        <dbReference type="Pfam" id="PF24878"/>
    </source>
</evidence>
<feature type="domain" description="Putative mannosyltransferase YkcA/B-like C-terminal" evidence="11">
    <location>
        <begin position="602"/>
        <end position="689"/>
    </location>
</feature>
<feature type="domain" description="Glycosyltransferase RgtA/B/C/D-like" evidence="10">
    <location>
        <begin position="97"/>
        <end position="251"/>
    </location>
</feature>
<feature type="transmembrane region" description="Helical" evidence="9">
    <location>
        <begin position="329"/>
        <end position="346"/>
    </location>
</feature>
<comment type="caution">
    <text evidence="12">The sequence shown here is derived from an EMBL/GenBank/DDBJ whole genome shotgun (WGS) entry which is preliminary data.</text>
</comment>
<dbReference type="GO" id="GO:0016763">
    <property type="term" value="F:pentosyltransferase activity"/>
    <property type="evidence" value="ECO:0007669"/>
    <property type="project" value="TreeGrafter"/>
</dbReference>
<keyword evidence="6 9" id="KW-1133">Transmembrane helix</keyword>
<feature type="transmembrane region" description="Helical" evidence="9">
    <location>
        <begin position="238"/>
        <end position="257"/>
    </location>
</feature>
<evidence type="ECO:0000256" key="9">
    <source>
        <dbReference type="SAM" id="Phobius"/>
    </source>
</evidence>
<evidence type="ECO:0000256" key="6">
    <source>
        <dbReference type="ARBA" id="ARBA00022989"/>
    </source>
</evidence>
<protein>
    <submittedName>
        <fullName evidence="12">4-amino-4-deoxy-L-arabinose transferase-like glycosyltransferase</fullName>
    </submittedName>
</protein>
<dbReference type="OrthoDB" id="5241882at2"/>
<dbReference type="PANTHER" id="PTHR33908">
    <property type="entry name" value="MANNOSYLTRANSFERASE YKCB-RELATED"/>
    <property type="match status" value="1"/>
</dbReference>
<comment type="subcellular location">
    <subcellularLocation>
        <location evidence="1">Cell membrane</location>
        <topology evidence="1">Multi-pass membrane protein</topology>
    </subcellularLocation>
</comment>
<keyword evidence="13" id="KW-1185">Reference proteome</keyword>
<dbReference type="Proteomes" id="UP000295447">
    <property type="component" value="Unassembled WGS sequence"/>
</dbReference>
<feature type="transmembrane region" description="Helical" evidence="9">
    <location>
        <begin position="38"/>
        <end position="57"/>
    </location>
</feature>
<feature type="transmembrane region" description="Helical" evidence="9">
    <location>
        <begin position="432"/>
        <end position="453"/>
    </location>
</feature>
<feature type="transmembrane region" description="Helical" evidence="9">
    <location>
        <begin position="171"/>
        <end position="186"/>
    </location>
</feature>
<gene>
    <name evidence="12" type="ORF">EV650_6864</name>
</gene>
<keyword evidence="5 9" id="KW-0812">Transmembrane</keyword>